<organism evidence="1 2">
    <name type="scientific">Puccinia coronata f. sp. avenae</name>
    <dbReference type="NCBI Taxonomy" id="200324"/>
    <lineage>
        <taxon>Eukaryota</taxon>
        <taxon>Fungi</taxon>
        <taxon>Dikarya</taxon>
        <taxon>Basidiomycota</taxon>
        <taxon>Pucciniomycotina</taxon>
        <taxon>Pucciniomycetes</taxon>
        <taxon>Pucciniales</taxon>
        <taxon>Pucciniaceae</taxon>
        <taxon>Puccinia</taxon>
    </lineage>
</organism>
<dbReference type="EMBL" id="PGCJ01000755">
    <property type="protein sequence ID" value="PLW22532.1"/>
    <property type="molecule type" value="Genomic_DNA"/>
</dbReference>
<accession>A0A2N5TAN1</accession>
<comment type="caution">
    <text evidence="1">The sequence shown here is derived from an EMBL/GenBank/DDBJ whole genome shotgun (WGS) entry which is preliminary data.</text>
</comment>
<proteinExistence type="predicted"/>
<sequence length="64" mass="6965">MQPRPGGYSCPANPNQVTLEVEREGYVFELYLPASHSMGPLNPVPSPISLPLALHFPHTTTPPI</sequence>
<gene>
    <name evidence="1" type="ORF">PCANC_25089</name>
</gene>
<evidence type="ECO:0000313" key="2">
    <source>
        <dbReference type="Proteomes" id="UP000235388"/>
    </source>
</evidence>
<name>A0A2N5TAN1_9BASI</name>
<evidence type="ECO:0000313" key="1">
    <source>
        <dbReference type="EMBL" id="PLW22532.1"/>
    </source>
</evidence>
<reference evidence="1 2" key="1">
    <citation type="submission" date="2017-11" db="EMBL/GenBank/DDBJ databases">
        <title>De novo assembly and phasing of dikaryotic genomes from two isolates of Puccinia coronata f. sp. avenae, the causal agent of oat crown rust.</title>
        <authorList>
            <person name="Miller M.E."/>
            <person name="Zhang Y."/>
            <person name="Omidvar V."/>
            <person name="Sperschneider J."/>
            <person name="Schwessinger B."/>
            <person name="Raley C."/>
            <person name="Palmer J.M."/>
            <person name="Garnica D."/>
            <person name="Upadhyaya N."/>
            <person name="Rathjen J."/>
            <person name="Taylor J.M."/>
            <person name="Park R.F."/>
            <person name="Dodds P.N."/>
            <person name="Hirsch C.D."/>
            <person name="Kianian S.F."/>
            <person name="Figueroa M."/>
        </authorList>
    </citation>
    <scope>NUCLEOTIDE SEQUENCE [LARGE SCALE GENOMIC DNA]</scope>
    <source>
        <strain evidence="1">12NC29</strain>
    </source>
</reference>
<keyword evidence="2" id="KW-1185">Reference proteome</keyword>
<dbReference type="AlphaFoldDB" id="A0A2N5TAN1"/>
<dbReference type="Proteomes" id="UP000235388">
    <property type="component" value="Unassembled WGS sequence"/>
</dbReference>
<protein>
    <submittedName>
        <fullName evidence="1">Uncharacterized protein</fullName>
    </submittedName>
</protein>